<reference evidence="3" key="1">
    <citation type="submission" date="2020-07" db="EMBL/GenBank/DDBJ databases">
        <authorList>
            <person name="Nieuwenhuis M."/>
            <person name="Van De Peppel L.J.J."/>
        </authorList>
    </citation>
    <scope>NUCLEOTIDE SEQUENCE</scope>
    <source>
        <strain evidence="3">AP01</strain>
        <tissue evidence="3">Mycelium</tissue>
    </source>
</reference>
<dbReference type="InterPro" id="IPR016035">
    <property type="entry name" value="Acyl_Trfase/lysoPLipase"/>
</dbReference>
<dbReference type="PANTHER" id="PTHR24185">
    <property type="entry name" value="CALCIUM-INDEPENDENT PHOSPHOLIPASE A2-GAMMA"/>
    <property type="match status" value="1"/>
</dbReference>
<keyword evidence="1" id="KW-0378">Hydrolase</keyword>
<dbReference type="PANTHER" id="PTHR24185:SF1">
    <property type="entry name" value="CALCIUM-INDEPENDENT PHOSPHOLIPASE A2-GAMMA"/>
    <property type="match status" value="1"/>
</dbReference>
<evidence type="ECO:0008006" key="5">
    <source>
        <dbReference type="Google" id="ProtNLM"/>
    </source>
</evidence>
<keyword evidence="4" id="KW-1185">Reference proteome</keyword>
<gene>
    <name evidence="3" type="ORF">DXG03_007479</name>
</gene>
<reference evidence="3" key="2">
    <citation type="submission" date="2021-10" db="EMBL/GenBank/DDBJ databases">
        <title>Phylogenomics reveals ancestral predisposition of the termite-cultivated fungus Termitomyces towards a domesticated lifestyle.</title>
        <authorList>
            <person name="Auxier B."/>
            <person name="Grum-Grzhimaylo A."/>
            <person name="Cardenas M.E."/>
            <person name="Lodge J.D."/>
            <person name="Laessoe T."/>
            <person name="Pedersen O."/>
            <person name="Smith M.E."/>
            <person name="Kuyper T.W."/>
            <person name="Franco-Molano E.A."/>
            <person name="Baroni T.J."/>
            <person name="Aanen D.K."/>
        </authorList>
    </citation>
    <scope>NUCLEOTIDE SEQUENCE</scope>
    <source>
        <strain evidence="3">AP01</strain>
        <tissue evidence="3">Mycelium</tissue>
    </source>
</reference>
<dbReference type="SUPFAM" id="SSF52151">
    <property type="entry name" value="FabD/lysophospholipase-like"/>
    <property type="match status" value="1"/>
</dbReference>
<evidence type="ECO:0000256" key="1">
    <source>
        <dbReference type="ARBA" id="ARBA00022801"/>
    </source>
</evidence>
<keyword evidence="2" id="KW-0442">Lipid degradation</keyword>
<feature type="non-terminal residue" evidence="3">
    <location>
        <position position="1"/>
    </location>
</feature>
<accession>A0A9P7G4N0</accession>
<dbReference type="Proteomes" id="UP000775547">
    <property type="component" value="Unassembled WGS sequence"/>
</dbReference>
<dbReference type="Gene3D" id="3.40.1090.10">
    <property type="entry name" value="Cytosolic phospholipase A2 catalytic domain"/>
    <property type="match status" value="1"/>
</dbReference>
<dbReference type="GO" id="GO:0016020">
    <property type="term" value="C:membrane"/>
    <property type="evidence" value="ECO:0007669"/>
    <property type="project" value="TreeGrafter"/>
</dbReference>
<dbReference type="GO" id="GO:0016042">
    <property type="term" value="P:lipid catabolic process"/>
    <property type="evidence" value="ECO:0007669"/>
    <property type="project" value="UniProtKB-KW"/>
</dbReference>
<dbReference type="OrthoDB" id="630895at2759"/>
<evidence type="ECO:0000313" key="4">
    <source>
        <dbReference type="Proteomes" id="UP000775547"/>
    </source>
</evidence>
<proteinExistence type="predicted"/>
<dbReference type="EMBL" id="JABCKV010000552">
    <property type="protein sequence ID" value="KAG5640702.1"/>
    <property type="molecule type" value="Genomic_DNA"/>
</dbReference>
<evidence type="ECO:0000256" key="2">
    <source>
        <dbReference type="ARBA" id="ARBA00022963"/>
    </source>
</evidence>
<dbReference type="AlphaFoldDB" id="A0A9P7G4N0"/>
<dbReference type="GO" id="GO:0019369">
    <property type="term" value="P:arachidonate metabolic process"/>
    <property type="evidence" value="ECO:0007669"/>
    <property type="project" value="TreeGrafter"/>
</dbReference>
<comment type="caution">
    <text evidence="3">The sequence shown here is derived from an EMBL/GenBank/DDBJ whole genome shotgun (WGS) entry which is preliminary data.</text>
</comment>
<evidence type="ECO:0000313" key="3">
    <source>
        <dbReference type="EMBL" id="KAG5640702.1"/>
    </source>
</evidence>
<sequence>RRRNSDLSELVILKEIMARIQHLEELPTLPLPCNYFDLIGGVGTGGLIALMLGRLKMPIDTAIKEYVNFTERVFSKKKVGRTINVYRATEFEYAMKTLIKTAGYRGDSLMRDQDGQDTSECLRYVESQLFL</sequence>
<protein>
    <recommendedName>
        <fullName evidence="5">PNPLA domain-containing protein</fullName>
    </recommendedName>
</protein>
<keyword evidence="2" id="KW-0443">Lipid metabolism</keyword>
<organism evidence="3 4">
    <name type="scientific">Asterophora parasitica</name>
    <dbReference type="NCBI Taxonomy" id="117018"/>
    <lineage>
        <taxon>Eukaryota</taxon>
        <taxon>Fungi</taxon>
        <taxon>Dikarya</taxon>
        <taxon>Basidiomycota</taxon>
        <taxon>Agaricomycotina</taxon>
        <taxon>Agaricomycetes</taxon>
        <taxon>Agaricomycetidae</taxon>
        <taxon>Agaricales</taxon>
        <taxon>Tricholomatineae</taxon>
        <taxon>Lyophyllaceae</taxon>
        <taxon>Asterophora</taxon>
    </lineage>
</organism>
<name>A0A9P7G4N0_9AGAR</name>
<dbReference type="GO" id="GO:0047499">
    <property type="term" value="F:calcium-independent phospholipase A2 activity"/>
    <property type="evidence" value="ECO:0007669"/>
    <property type="project" value="TreeGrafter"/>
</dbReference>